<dbReference type="Proteomes" id="UP000604273">
    <property type="component" value="Unassembled WGS sequence"/>
</dbReference>
<evidence type="ECO:0000313" key="2">
    <source>
        <dbReference type="EMBL" id="KAF4958529.1"/>
    </source>
</evidence>
<evidence type="ECO:0000256" key="1">
    <source>
        <dbReference type="SAM" id="Coils"/>
    </source>
</evidence>
<sequence>MIQASPTMLQQYRDQRTQIRQSLVAIDFNDEMVQDALAIIQFPESRHPIQGQRVQLVHSHLQRWLDKDFSSPLTNSDHSLFQSLDDLHSMLLSFIQDYCTKATASYMPRQYLCLQVIEPPSPAAQQIFRGDPINSSFNPDSLSKMELERFFKAFLLYELNCKVNTTLGTSSDPNNPRNNLPHRTIHPSENEAIHCVHTYVRSLYGACLAQRGDGFLPSGPDGSPFEVGLAFPDNFYFDPDLHAQERGVHGNYNGAATSHLAKLGLEPIFKFTFYHFRSVVDNNSFDDAFDRLVTSLSHRMGPYQHVVTRIGSSEDDGSLMYERLLPRLFRSNTTQLQIYQQRAWVFFDNTRLYPPRTASRPRFPTQNFLFQEADRLVRHGIGHFENSEVIRSHTRSQKWQDEYATRMRLRAFEDEILELRKDNESLRNTIDTLRKTISEDPEMSLPAFEDPTVLREEAKRLTEEHTACDLATVAKYTRYTPLQASIVCRQPPRSTHFSAHLEAFEGKTPAEIELVIRGYLEAKKRDRTLNPEGPMDFCFVMW</sequence>
<keyword evidence="1" id="KW-0175">Coiled coil</keyword>
<dbReference type="EMBL" id="JABFAI010000050">
    <property type="protein sequence ID" value="KAF4958529.1"/>
    <property type="molecule type" value="Genomic_DNA"/>
</dbReference>
<keyword evidence="3" id="KW-1185">Reference proteome</keyword>
<protein>
    <submittedName>
        <fullName evidence="2">Uncharacterized protein</fullName>
    </submittedName>
</protein>
<reference evidence="2" key="2">
    <citation type="submission" date="2020-05" db="EMBL/GenBank/DDBJ databases">
        <authorList>
            <person name="Kim H.-S."/>
            <person name="Proctor R.H."/>
            <person name="Brown D.W."/>
        </authorList>
    </citation>
    <scope>NUCLEOTIDE SEQUENCE</scope>
    <source>
        <strain evidence="2">NRRL 45417</strain>
    </source>
</reference>
<dbReference type="OrthoDB" id="4636359at2759"/>
<accession>A0A8H4TIP7</accession>
<comment type="caution">
    <text evidence="2">The sequence shown here is derived from an EMBL/GenBank/DDBJ whole genome shotgun (WGS) entry which is preliminary data.</text>
</comment>
<dbReference type="AlphaFoldDB" id="A0A8H4TIP7"/>
<proteinExistence type="predicted"/>
<evidence type="ECO:0000313" key="3">
    <source>
        <dbReference type="Proteomes" id="UP000604273"/>
    </source>
</evidence>
<name>A0A8H4TIP7_9HYPO</name>
<feature type="coiled-coil region" evidence="1">
    <location>
        <begin position="409"/>
        <end position="436"/>
    </location>
</feature>
<organism evidence="2 3">
    <name type="scientific">Fusarium gaditjirri</name>
    <dbReference type="NCBI Taxonomy" id="282569"/>
    <lineage>
        <taxon>Eukaryota</taxon>
        <taxon>Fungi</taxon>
        <taxon>Dikarya</taxon>
        <taxon>Ascomycota</taxon>
        <taxon>Pezizomycotina</taxon>
        <taxon>Sordariomycetes</taxon>
        <taxon>Hypocreomycetidae</taxon>
        <taxon>Hypocreales</taxon>
        <taxon>Nectriaceae</taxon>
        <taxon>Fusarium</taxon>
        <taxon>Fusarium nisikadoi species complex</taxon>
    </lineage>
</organism>
<gene>
    <name evidence="2" type="ORF">FGADI_2329</name>
</gene>
<reference evidence="2" key="1">
    <citation type="journal article" date="2020" name="BMC Genomics">
        <title>Correction to: Identification and distribution of gene clusters required for synthesis of sphingolipid metabolism inhibitors in diverse species of the filamentous fungus Fusarium.</title>
        <authorList>
            <person name="Kim H.S."/>
            <person name="Lohmar J.M."/>
            <person name="Busman M."/>
            <person name="Brown D.W."/>
            <person name="Naumann T.A."/>
            <person name="Divon H.H."/>
            <person name="Lysoe E."/>
            <person name="Uhlig S."/>
            <person name="Proctor R.H."/>
        </authorList>
    </citation>
    <scope>NUCLEOTIDE SEQUENCE</scope>
    <source>
        <strain evidence="2">NRRL 45417</strain>
    </source>
</reference>